<feature type="domain" description="HMA" evidence="2">
    <location>
        <begin position="1"/>
        <end position="63"/>
    </location>
</feature>
<dbReference type="Pfam" id="PF00403">
    <property type="entry name" value="HMA"/>
    <property type="match status" value="1"/>
</dbReference>
<dbReference type="STRING" id="88036.D8RP11"/>
<feature type="region of interest" description="Disordered" evidence="1">
    <location>
        <begin position="63"/>
        <end position="126"/>
    </location>
</feature>
<sequence>MRKLTLKVSMSCGKCKDKLVKQLSEVPGVSKVELVDGSTLVITGDFKANEVLEASGKRRKCLAVESMEELPDPPPPPPPEPEQPSAPPEPEPAPPEPPKPEEEPPKPAEEPPKEEPPPPPPTQVICVDTWPSEFAKIGKLPGGIIVLVKNLILCPHNNQVSDCDSCC</sequence>
<evidence type="ECO:0000256" key="1">
    <source>
        <dbReference type="SAM" id="MobiDB-lite"/>
    </source>
</evidence>
<keyword evidence="4" id="KW-1185">Reference proteome</keyword>
<evidence type="ECO:0000313" key="3">
    <source>
        <dbReference type="EMBL" id="EFJ25954.1"/>
    </source>
</evidence>
<reference evidence="3 4" key="1">
    <citation type="journal article" date="2011" name="Science">
        <title>The Selaginella genome identifies genetic changes associated with the evolution of vascular plants.</title>
        <authorList>
            <person name="Banks J.A."/>
            <person name="Nishiyama T."/>
            <person name="Hasebe M."/>
            <person name="Bowman J.L."/>
            <person name="Gribskov M."/>
            <person name="dePamphilis C."/>
            <person name="Albert V.A."/>
            <person name="Aono N."/>
            <person name="Aoyama T."/>
            <person name="Ambrose B.A."/>
            <person name="Ashton N.W."/>
            <person name="Axtell M.J."/>
            <person name="Barker E."/>
            <person name="Barker M.S."/>
            <person name="Bennetzen J.L."/>
            <person name="Bonawitz N.D."/>
            <person name="Chapple C."/>
            <person name="Cheng C."/>
            <person name="Correa L.G."/>
            <person name="Dacre M."/>
            <person name="DeBarry J."/>
            <person name="Dreyer I."/>
            <person name="Elias M."/>
            <person name="Engstrom E.M."/>
            <person name="Estelle M."/>
            <person name="Feng L."/>
            <person name="Finet C."/>
            <person name="Floyd S.K."/>
            <person name="Frommer W.B."/>
            <person name="Fujita T."/>
            <person name="Gramzow L."/>
            <person name="Gutensohn M."/>
            <person name="Harholt J."/>
            <person name="Hattori M."/>
            <person name="Heyl A."/>
            <person name="Hirai T."/>
            <person name="Hiwatashi Y."/>
            <person name="Ishikawa M."/>
            <person name="Iwata M."/>
            <person name="Karol K.G."/>
            <person name="Koehler B."/>
            <person name="Kolukisaoglu U."/>
            <person name="Kubo M."/>
            <person name="Kurata T."/>
            <person name="Lalonde S."/>
            <person name="Li K."/>
            <person name="Li Y."/>
            <person name="Litt A."/>
            <person name="Lyons E."/>
            <person name="Manning G."/>
            <person name="Maruyama T."/>
            <person name="Michael T.P."/>
            <person name="Mikami K."/>
            <person name="Miyazaki S."/>
            <person name="Morinaga S."/>
            <person name="Murata T."/>
            <person name="Mueller-Roeber B."/>
            <person name="Nelson D.R."/>
            <person name="Obara M."/>
            <person name="Oguri Y."/>
            <person name="Olmstead R.G."/>
            <person name="Onodera N."/>
            <person name="Petersen B.L."/>
            <person name="Pils B."/>
            <person name="Prigge M."/>
            <person name="Rensing S.A."/>
            <person name="Riano-Pachon D.M."/>
            <person name="Roberts A.W."/>
            <person name="Sato Y."/>
            <person name="Scheller H.V."/>
            <person name="Schulz B."/>
            <person name="Schulz C."/>
            <person name="Shakirov E.V."/>
            <person name="Shibagaki N."/>
            <person name="Shinohara N."/>
            <person name="Shippen D.E."/>
            <person name="Soerensen I."/>
            <person name="Sotooka R."/>
            <person name="Sugimoto N."/>
            <person name="Sugita M."/>
            <person name="Sumikawa N."/>
            <person name="Tanurdzic M."/>
            <person name="Theissen G."/>
            <person name="Ulvskov P."/>
            <person name="Wakazuki S."/>
            <person name="Weng J.K."/>
            <person name="Willats W.W."/>
            <person name="Wipf D."/>
            <person name="Wolf P.G."/>
            <person name="Yang L."/>
            <person name="Zimmer A.D."/>
            <person name="Zhu Q."/>
            <person name="Mitros T."/>
            <person name="Hellsten U."/>
            <person name="Loque D."/>
            <person name="Otillar R."/>
            <person name="Salamov A."/>
            <person name="Schmutz J."/>
            <person name="Shapiro H."/>
            <person name="Lindquist E."/>
            <person name="Lucas S."/>
            <person name="Rokhsar D."/>
            <person name="Grigoriev I.V."/>
        </authorList>
    </citation>
    <scope>NUCLEOTIDE SEQUENCE [LARGE SCALE GENOMIC DNA]</scope>
</reference>
<dbReference type="EMBL" id="GL377585">
    <property type="protein sequence ID" value="EFJ25954.1"/>
    <property type="molecule type" value="Genomic_DNA"/>
</dbReference>
<dbReference type="InterPro" id="IPR006121">
    <property type="entry name" value="HMA_dom"/>
</dbReference>
<dbReference type="GO" id="GO:0046872">
    <property type="term" value="F:metal ion binding"/>
    <property type="evidence" value="ECO:0007669"/>
    <property type="project" value="InterPro"/>
</dbReference>
<feature type="compositionally biased region" description="Pro residues" evidence="1">
    <location>
        <begin position="72"/>
        <end position="97"/>
    </location>
</feature>
<name>D8RP11_SELML</name>
<dbReference type="PROSITE" id="PS50846">
    <property type="entry name" value="HMA_2"/>
    <property type="match status" value="1"/>
</dbReference>
<evidence type="ECO:0000313" key="4">
    <source>
        <dbReference type="Proteomes" id="UP000001514"/>
    </source>
</evidence>
<feature type="compositionally biased region" description="Basic and acidic residues" evidence="1">
    <location>
        <begin position="98"/>
        <end position="116"/>
    </location>
</feature>
<organism evidence="4">
    <name type="scientific">Selaginella moellendorffii</name>
    <name type="common">Spikemoss</name>
    <dbReference type="NCBI Taxonomy" id="88036"/>
    <lineage>
        <taxon>Eukaryota</taxon>
        <taxon>Viridiplantae</taxon>
        <taxon>Streptophyta</taxon>
        <taxon>Embryophyta</taxon>
        <taxon>Tracheophyta</taxon>
        <taxon>Lycopodiopsida</taxon>
        <taxon>Selaginellales</taxon>
        <taxon>Selaginellaceae</taxon>
        <taxon>Selaginella</taxon>
    </lineage>
</organism>
<proteinExistence type="predicted"/>
<dbReference type="HOGENOM" id="CLU_1743678_0_0_1"/>
<dbReference type="InParanoid" id="D8RP11"/>
<dbReference type="KEGG" id="smo:SELMODRAFT_441944"/>
<dbReference type="SUPFAM" id="SSF55008">
    <property type="entry name" value="HMA, heavy metal-associated domain"/>
    <property type="match status" value="1"/>
</dbReference>
<dbReference type="Gene3D" id="3.30.70.100">
    <property type="match status" value="1"/>
</dbReference>
<dbReference type="Proteomes" id="UP000001514">
    <property type="component" value="Unassembled WGS sequence"/>
</dbReference>
<dbReference type="InterPro" id="IPR036163">
    <property type="entry name" value="HMA_dom_sf"/>
</dbReference>
<dbReference type="OrthoDB" id="689350at2759"/>
<dbReference type="AlphaFoldDB" id="D8RP11"/>
<evidence type="ECO:0000259" key="2">
    <source>
        <dbReference type="PROSITE" id="PS50846"/>
    </source>
</evidence>
<protein>
    <recommendedName>
        <fullName evidence="2">HMA domain-containing protein</fullName>
    </recommendedName>
</protein>
<dbReference type="Gramene" id="EFJ25954">
    <property type="protein sequence ID" value="EFJ25954"/>
    <property type="gene ID" value="SELMODRAFT_441944"/>
</dbReference>
<accession>D8RP11</accession>
<gene>
    <name evidence="3" type="ORF">SELMODRAFT_441944</name>
</gene>